<feature type="non-terminal residue" evidence="1">
    <location>
        <position position="161"/>
    </location>
</feature>
<reference evidence="1 2" key="1">
    <citation type="submission" date="2016-03" db="EMBL/GenBank/DDBJ databases">
        <title>EvidentialGene: Evidence-directed Construction of Genes on Genomes.</title>
        <authorList>
            <person name="Gilbert D.G."/>
            <person name="Choi J.-H."/>
            <person name="Mockaitis K."/>
            <person name="Colbourne J."/>
            <person name="Pfrender M."/>
        </authorList>
    </citation>
    <scope>NUCLEOTIDE SEQUENCE [LARGE SCALE GENOMIC DNA]</scope>
    <source>
        <strain evidence="1 2">Xinb3</strain>
        <tissue evidence="1">Complete organism</tissue>
    </source>
</reference>
<dbReference type="AlphaFoldDB" id="A0A164H7A7"/>
<sequence>MGFTRGSDLGGARALNKESLHLADAFDRHRAARLQRKVLVQLLGGGGRHMHPAGRARRLHAAGHVDGVAPQVVGEFVHADHTRDHRATVDADADLQAGAMLLVEGIDGLEHGKRHVHHRIGVVHPRLGQATDQHVAVADGFDFFHPRVASDGVEGRKNLIE</sequence>
<name>A0A164H7A7_9CRUS</name>
<dbReference type="Proteomes" id="UP000076858">
    <property type="component" value="Unassembled WGS sequence"/>
</dbReference>
<evidence type="ECO:0000313" key="1">
    <source>
        <dbReference type="EMBL" id="KZR99794.1"/>
    </source>
</evidence>
<proteinExistence type="predicted"/>
<organism evidence="1 2">
    <name type="scientific">Daphnia magna</name>
    <dbReference type="NCBI Taxonomy" id="35525"/>
    <lineage>
        <taxon>Eukaryota</taxon>
        <taxon>Metazoa</taxon>
        <taxon>Ecdysozoa</taxon>
        <taxon>Arthropoda</taxon>
        <taxon>Crustacea</taxon>
        <taxon>Branchiopoda</taxon>
        <taxon>Diplostraca</taxon>
        <taxon>Cladocera</taxon>
        <taxon>Anomopoda</taxon>
        <taxon>Daphniidae</taxon>
        <taxon>Daphnia</taxon>
    </lineage>
</organism>
<evidence type="ECO:0000313" key="2">
    <source>
        <dbReference type="Proteomes" id="UP000076858"/>
    </source>
</evidence>
<accession>A0A164H7A7</accession>
<dbReference type="EMBL" id="LRGB01012634">
    <property type="protein sequence ID" value="KZR99794.1"/>
    <property type="molecule type" value="Genomic_DNA"/>
</dbReference>
<keyword evidence="2" id="KW-1185">Reference proteome</keyword>
<protein>
    <submittedName>
        <fullName evidence="1">Uncharacterized protein</fullName>
    </submittedName>
</protein>
<comment type="caution">
    <text evidence="1">The sequence shown here is derived from an EMBL/GenBank/DDBJ whole genome shotgun (WGS) entry which is preliminary data.</text>
</comment>
<gene>
    <name evidence="1" type="ORF">APZ42_004209</name>
</gene>